<dbReference type="Proteomes" id="UP001497525">
    <property type="component" value="Unassembled WGS sequence"/>
</dbReference>
<reference evidence="1" key="1">
    <citation type="submission" date="2024-06" db="EMBL/GenBank/DDBJ databases">
        <authorList>
            <person name="Liu X."/>
            <person name="Lenzi L."/>
            <person name="Haldenby T S."/>
            <person name="Uol C."/>
        </authorList>
    </citation>
    <scope>NUCLEOTIDE SEQUENCE</scope>
</reference>
<evidence type="ECO:0000313" key="1">
    <source>
        <dbReference type="EMBL" id="CAL5130625.1"/>
    </source>
</evidence>
<name>A0AAV2T056_CALDB</name>
<protein>
    <recommendedName>
        <fullName evidence="3">Nucleolus and neural progenitor protein-like N-terminal domain-containing protein</fullName>
    </recommendedName>
</protein>
<dbReference type="AlphaFoldDB" id="A0AAV2T056"/>
<dbReference type="EMBL" id="CAXLJL010000068">
    <property type="protein sequence ID" value="CAL5130625.1"/>
    <property type="molecule type" value="Genomic_DNA"/>
</dbReference>
<organism evidence="1 2">
    <name type="scientific">Calicophoron daubneyi</name>
    <name type="common">Rumen fluke</name>
    <name type="synonym">Paramphistomum daubneyi</name>
    <dbReference type="NCBI Taxonomy" id="300641"/>
    <lineage>
        <taxon>Eukaryota</taxon>
        <taxon>Metazoa</taxon>
        <taxon>Spiralia</taxon>
        <taxon>Lophotrochozoa</taxon>
        <taxon>Platyhelminthes</taxon>
        <taxon>Trematoda</taxon>
        <taxon>Digenea</taxon>
        <taxon>Plagiorchiida</taxon>
        <taxon>Pronocephalata</taxon>
        <taxon>Paramphistomoidea</taxon>
        <taxon>Paramphistomidae</taxon>
        <taxon>Calicophoron</taxon>
    </lineage>
</organism>
<comment type="caution">
    <text evidence="1">The sequence shown here is derived from an EMBL/GenBank/DDBJ whole genome shotgun (WGS) entry which is preliminary data.</text>
</comment>
<evidence type="ECO:0008006" key="3">
    <source>
        <dbReference type="Google" id="ProtNLM"/>
    </source>
</evidence>
<proteinExistence type="predicted"/>
<evidence type="ECO:0000313" key="2">
    <source>
        <dbReference type="Proteomes" id="UP001497525"/>
    </source>
</evidence>
<accession>A0AAV2T056</accession>
<sequence length="304" mass="34605">MVDLLNVNFLPTTLYLGCPPEISKYIKNEAQNLAKSLDPWSSRNADIRLMHVFFMRYRNQLRHFIFFKSFELVRRGILHICSSPQRHGIERFCALVSEITNNSSCLSLHSLDHLLVCLIQLHRLVISSIGRVFNCWKHCEAQFISGHFTKMLLIIVTLLATMRSSLQRTKESLGLIYKNLRAVRDQIPGAVTWLSTDTCLPLHIDVSEGDEGNLDVHAFRRLSEVSLCGSKLAPSSIHTNKISNTLQSLRLPPVSRKTTTPFRAELCKRSTAQNKDKATLAKMLQNTHHTRTEGFDLLASLLRQ</sequence>
<gene>
    <name evidence="1" type="ORF">CDAUBV1_LOCUS2800</name>
</gene>